<keyword evidence="3" id="KW-0808">Transferase</keyword>
<comment type="caution">
    <text evidence="3">The sequence shown here is derived from an EMBL/GenBank/DDBJ whole genome shotgun (WGS) entry which is preliminary data.</text>
</comment>
<dbReference type="AlphaFoldDB" id="A0A6L2P9U1"/>
<proteinExistence type="predicted"/>
<feature type="transmembrane region" description="Helical" evidence="2">
    <location>
        <begin position="98"/>
        <end position="119"/>
    </location>
</feature>
<accession>A0A6L2P9U1</accession>
<keyword evidence="3" id="KW-0548">Nucleotidyltransferase</keyword>
<protein>
    <submittedName>
        <fullName evidence="3">RNA-directed DNA polymerase, eukaryota</fullName>
    </submittedName>
</protein>
<feature type="coiled-coil region" evidence="1">
    <location>
        <begin position="279"/>
        <end position="306"/>
    </location>
</feature>
<name>A0A6L2P9U1_TANCI</name>
<keyword evidence="2" id="KW-0812">Transmembrane</keyword>
<evidence type="ECO:0000313" key="3">
    <source>
        <dbReference type="EMBL" id="GEU94327.1"/>
    </source>
</evidence>
<keyword evidence="1" id="KW-0175">Coiled coil</keyword>
<keyword evidence="2" id="KW-1133">Transmembrane helix</keyword>
<gene>
    <name evidence="3" type="ORF">Tci_066305</name>
</gene>
<reference evidence="3" key="1">
    <citation type="journal article" date="2019" name="Sci. Rep.">
        <title>Draft genome of Tanacetum cinerariifolium, the natural source of mosquito coil.</title>
        <authorList>
            <person name="Yamashiro T."/>
            <person name="Shiraishi A."/>
            <person name="Satake H."/>
            <person name="Nakayama K."/>
        </authorList>
    </citation>
    <scope>NUCLEOTIDE SEQUENCE</scope>
</reference>
<organism evidence="3">
    <name type="scientific">Tanacetum cinerariifolium</name>
    <name type="common">Dalmatian daisy</name>
    <name type="synonym">Chrysanthemum cinerariifolium</name>
    <dbReference type="NCBI Taxonomy" id="118510"/>
    <lineage>
        <taxon>Eukaryota</taxon>
        <taxon>Viridiplantae</taxon>
        <taxon>Streptophyta</taxon>
        <taxon>Embryophyta</taxon>
        <taxon>Tracheophyta</taxon>
        <taxon>Spermatophyta</taxon>
        <taxon>Magnoliopsida</taxon>
        <taxon>eudicotyledons</taxon>
        <taxon>Gunneridae</taxon>
        <taxon>Pentapetalae</taxon>
        <taxon>asterids</taxon>
        <taxon>campanulids</taxon>
        <taxon>Asterales</taxon>
        <taxon>Asteraceae</taxon>
        <taxon>Asteroideae</taxon>
        <taxon>Anthemideae</taxon>
        <taxon>Anthemidinae</taxon>
        <taxon>Tanacetum</taxon>
    </lineage>
</organism>
<dbReference type="EMBL" id="BKCJ010011049">
    <property type="protein sequence ID" value="GEU94327.1"/>
    <property type="molecule type" value="Genomic_DNA"/>
</dbReference>
<keyword evidence="3" id="KW-0695">RNA-directed DNA polymerase</keyword>
<evidence type="ECO:0000256" key="2">
    <source>
        <dbReference type="SAM" id="Phobius"/>
    </source>
</evidence>
<dbReference type="GO" id="GO:0003964">
    <property type="term" value="F:RNA-directed DNA polymerase activity"/>
    <property type="evidence" value="ECO:0007669"/>
    <property type="project" value="UniProtKB-KW"/>
</dbReference>
<keyword evidence="2" id="KW-0472">Membrane</keyword>
<evidence type="ECO:0000256" key="1">
    <source>
        <dbReference type="SAM" id="Coils"/>
    </source>
</evidence>
<sequence length="434" mass="50221">MKYLKEKISAWIKVKKDSLKNIKKTLKAELAEIGLLLDKGEGNFDILNKCMSVSKSLHDLDKLELMEMDQKAKNEWATEEDENSKYYHGILNKKRSQLAICGMVYGTIITAWVFIPPLYGVFKNHIRHMAGLPPRAQRHLWLRISDTELGLDIADTLCFQLGGARHSMTWRHFILALGVHTTEEMVGDGFEAYWVGVAPSQTLIRNPLRRLCHRFISFSISGRAQAPEKVIVTDLFYLRSMDEGMANVPYMLAKYLFRHAEGRKREARMSEPPLAAAQSRTMLQRMARLEDEVHRLRESLDEQRKVIDTMAKDFSMFTVWAVRESGANERPPMHEKGNYIPWESRIKRFLDNKLEERERMWNSIQNGPYVRPMIRDPDGAVNINGTVKQIESLSKMTKGNKKQYIADVKVMNYLLQAIVDACKNAKEMWERIRG</sequence>